<feature type="repeat" description="TPR" evidence="1">
    <location>
        <begin position="30"/>
        <end position="63"/>
    </location>
</feature>
<feature type="compositionally biased region" description="Basic and acidic residues" evidence="2">
    <location>
        <begin position="167"/>
        <end position="191"/>
    </location>
</feature>
<dbReference type="RefSeq" id="WP_221860350.1">
    <property type="nucleotide sequence ID" value="NZ_JAIKTU010000005.1"/>
</dbReference>
<evidence type="ECO:0008006" key="5">
    <source>
        <dbReference type="Google" id="ProtNLM"/>
    </source>
</evidence>
<dbReference type="PROSITE" id="PS51257">
    <property type="entry name" value="PROKAR_LIPOPROTEIN"/>
    <property type="match status" value="1"/>
</dbReference>
<gene>
    <name evidence="3" type="ORF">K5V21_07160</name>
</gene>
<dbReference type="EMBL" id="JAIKTU010000005">
    <property type="protein sequence ID" value="MBY0755231.1"/>
    <property type="molecule type" value="Genomic_DNA"/>
</dbReference>
<evidence type="ECO:0000256" key="2">
    <source>
        <dbReference type="SAM" id="MobiDB-lite"/>
    </source>
</evidence>
<proteinExistence type="predicted"/>
<dbReference type="PROSITE" id="PS50005">
    <property type="entry name" value="TPR"/>
    <property type="match status" value="1"/>
</dbReference>
<evidence type="ECO:0000313" key="3">
    <source>
        <dbReference type="EMBL" id="MBY0755231.1"/>
    </source>
</evidence>
<sequence>MIKIFKKLSVVLIITTLFSLSLISCTNSKVNKYIESGKSSLNSKQYDEAKTNFENALKEDKDNKEASDLLKIIENYESAKKSYESKNYKEAEEYLSKIGSDYSNYKIKEDIDKLKEDITLKEEAINKISDQINSVDKLINDKKFTDAENEIKSIKLDDADNDQKKKIGDQINKINKEKAEADKKASIESKPNKNTSKNTTSHKKASSKKSSAKNSTSKSNSNSKTKKELASNKSVTYTNKKFGFTFKIPSSWIGHYSIKERATGVSIVFNAADGTPGLLLEITNDIEDGHYLNNTTSKTINGTKYILGLPSDIGLDPNNSSYKLYKELEKDYKIVVDSFKGI</sequence>
<dbReference type="SUPFAM" id="SSF48452">
    <property type="entry name" value="TPR-like"/>
    <property type="match status" value="1"/>
</dbReference>
<feature type="compositionally biased region" description="Low complexity" evidence="2">
    <location>
        <begin position="212"/>
        <end position="223"/>
    </location>
</feature>
<evidence type="ECO:0000256" key="1">
    <source>
        <dbReference type="PROSITE-ProRule" id="PRU00339"/>
    </source>
</evidence>
<keyword evidence="1" id="KW-0802">TPR repeat</keyword>
<dbReference type="Proteomes" id="UP001299068">
    <property type="component" value="Unassembled WGS sequence"/>
</dbReference>
<dbReference type="Gene3D" id="1.25.40.10">
    <property type="entry name" value="Tetratricopeptide repeat domain"/>
    <property type="match status" value="1"/>
</dbReference>
<dbReference type="InterPro" id="IPR011990">
    <property type="entry name" value="TPR-like_helical_dom_sf"/>
</dbReference>
<accession>A0ABS7KWR6</accession>
<protein>
    <recommendedName>
        <fullName evidence="5">Lipoprotein</fullName>
    </recommendedName>
</protein>
<keyword evidence="4" id="KW-1185">Reference proteome</keyword>
<evidence type="ECO:0000313" key="4">
    <source>
        <dbReference type="Proteomes" id="UP001299068"/>
    </source>
</evidence>
<name>A0ABS7KWR6_CLOSR</name>
<organism evidence="3 4">
    <name type="scientific">Clostridium sardiniense</name>
    <name type="common">Clostridium absonum</name>
    <dbReference type="NCBI Taxonomy" id="29369"/>
    <lineage>
        <taxon>Bacteria</taxon>
        <taxon>Bacillati</taxon>
        <taxon>Bacillota</taxon>
        <taxon>Clostridia</taxon>
        <taxon>Eubacteriales</taxon>
        <taxon>Clostridiaceae</taxon>
        <taxon>Clostridium</taxon>
    </lineage>
</organism>
<feature type="compositionally biased region" description="Basic residues" evidence="2">
    <location>
        <begin position="200"/>
        <end position="211"/>
    </location>
</feature>
<comment type="caution">
    <text evidence="3">The sequence shown here is derived from an EMBL/GenBank/DDBJ whole genome shotgun (WGS) entry which is preliminary data.</text>
</comment>
<reference evidence="3 4" key="1">
    <citation type="journal article" date="2021" name="Cell Host Microbe">
        <title>in vivo commensal control of Clostridioides difficile virulence.</title>
        <authorList>
            <person name="Girinathan B.P."/>
            <person name="Dibenedetto N."/>
            <person name="Worley J.N."/>
            <person name="Peltier J."/>
            <person name="Arrieta-Ortiz M.L."/>
            <person name="Rupa Christinal Immanuel S."/>
            <person name="Lavin R."/>
            <person name="Delaney M.L."/>
            <person name="Cummins C."/>
            <person name="Hoffmann M."/>
            <person name="Luo Y."/>
            <person name="Gonzalez-Escalona N."/>
            <person name="Allard M."/>
            <person name="Onderdonk A.B."/>
            <person name="Gerber G.K."/>
            <person name="Sonenshein A.L."/>
            <person name="Baliga N."/>
            <person name="Dupuy B."/>
            <person name="Bry L."/>
        </authorList>
    </citation>
    <scope>NUCLEOTIDE SEQUENCE [LARGE SCALE GENOMIC DNA]</scope>
    <source>
        <strain evidence="3 4">DSM 599</strain>
    </source>
</reference>
<dbReference type="InterPro" id="IPR019734">
    <property type="entry name" value="TPR_rpt"/>
</dbReference>
<feature type="region of interest" description="Disordered" evidence="2">
    <location>
        <begin position="167"/>
        <end position="230"/>
    </location>
</feature>